<organism evidence="2">
    <name type="scientific">uncultured Thermomicrobiales bacterium</name>
    <dbReference type="NCBI Taxonomy" id="1645740"/>
    <lineage>
        <taxon>Bacteria</taxon>
        <taxon>Pseudomonadati</taxon>
        <taxon>Thermomicrobiota</taxon>
        <taxon>Thermomicrobia</taxon>
        <taxon>Thermomicrobiales</taxon>
        <taxon>environmental samples</taxon>
    </lineage>
</organism>
<sequence>MVAQPQEERDEARLHRGARGRFAPPPQLFPLALVGMIDRPDNPLQIERDADGFYVVRQRTTGRLVARTVDPATLQRLLATLAQATLE</sequence>
<reference evidence="2" key="1">
    <citation type="submission" date="2020-02" db="EMBL/GenBank/DDBJ databases">
        <authorList>
            <person name="Meier V. D."/>
        </authorList>
    </citation>
    <scope>NUCLEOTIDE SEQUENCE</scope>
    <source>
        <strain evidence="2">AVDCRST_MAG18</strain>
    </source>
</reference>
<feature type="region of interest" description="Disordered" evidence="1">
    <location>
        <begin position="1"/>
        <end position="25"/>
    </location>
</feature>
<dbReference type="AlphaFoldDB" id="A0A6J4VFB3"/>
<feature type="compositionally biased region" description="Basic and acidic residues" evidence="1">
    <location>
        <begin position="1"/>
        <end position="14"/>
    </location>
</feature>
<proteinExistence type="predicted"/>
<gene>
    <name evidence="2" type="ORF">AVDCRST_MAG18-2658</name>
</gene>
<protein>
    <submittedName>
        <fullName evidence="2">Uncharacterized protein</fullName>
    </submittedName>
</protein>
<name>A0A6J4VFB3_9BACT</name>
<accession>A0A6J4VFB3</accession>
<evidence type="ECO:0000256" key="1">
    <source>
        <dbReference type="SAM" id="MobiDB-lite"/>
    </source>
</evidence>
<dbReference type="EMBL" id="CADCWN010000207">
    <property type="protein sequence ID" value="CAA9576957.1"/>
    <property type="molecule type" value="Genomic_DNA"/>
</dbReference>
<evidence type="ECO:0000313" key="2">
    <source>
        <dbReference type="EMBL" id="CAA9576957.1"/>
    </source>
</evidence>